<dbReference type="PANTHER" id="PTHR46889:SF4">
    <property type="entry name" value="TRANSPOSASE INSO FOR INSERTION SEQUENCE ELEMENT IS911B-RELATED"/>
    <property type="match status" value="1"/>
</dbReference>
<reference evidence="2 3" key="1">
    <citation type="submission" date="2017-12" db="EMBL/GenBank/DDBJ databases">
        <title>Phylogenetic diversity of female urinary microbiome.</title>
        <authorList>
            <person name="Thomas-White K."/>
            <person name="Wolfe A.J."/>
        </authorList>
    </citation>
    <scope>NUCLEOTIDE SEQUENCE [LARGE SCALE GENOMIC DNA]</scope>
    <source>
        <strain evidence="2 3">UMB0250</strain>
    </source>
</reference>
<evidence type="ECO:0000259" key="1">
    <source>
        <dbReference type="PROSITE" id="PS50994"/>
    </source>
</evidence>
<feature type="domain" description="Integrase catalytic" evidence="1">
    <location>
        <begin position="37"/>
        <end position="130"/>
    </location>
</feature>
<dbReference type="Proteomes" id="UP000234545">
    <property type="component" value="Unassembled WGS sequence"/>
</dbReference>
<accession>A0A2I1I3Z1</accession>
<dbReference type="PANTHER" id="PTHR46889">
    <property type="entry name" value="TRANSPOSASE INSF FOR INSERTION SEQUENCE IS3B-RELATED"/>
    <property type="match status" value="1"/>
</dbReference>
<dbReference type="GO" id="GO:0003676">
    <property type="term" value="F:nucleic acid binding"/>
    <property type="evidence" value="ECO:0007669"/>
    <property type="project" value="InterPro"/>
</dbReference>
<comment type="caution">
    <text evidence="2">The sequence shown here is derived from an EMBL/GenBank/DDBJ whole genome shotgun (WGS) entry which is preliminary data.</text>
</comment>
<evidence type="ECO:0000313" key="3">
    <source>
        <dbReference type="Proteomes" id="UP000234545"/>
    </source>
</evidence>
<dbReference type="AlphaFoldDB" id="A0A2I1I3Z1"/>
<evidence type="ECO:0000313" key="2">
    <source>
        <dbReference type="EMBL" id="PKY65854.1"/>
    </source>
</evidence>
<proteinExistence type="predicted"/>
<dbReference type="PROSITE" id="PS50994">
    <property type="entry name" value="INTEGRASE"/>
    <property type="match status" value="1"/>
</dbReference>
<dbReference type="InterPro" id="IPR012337">
    <property type="entry name" value="RNaseH-like_sf"/>
</dbReference>
<dbReference type="OrthoDB" id="4281720at2"/>
<dbReference type="InterPro" id="IPR050900">
    <property type="entry name" value="Transposase_IS3/IS150/IS904"/>
</dbReference>
<dbReference type="InterPro" id="IPR001584">
    <property type="entry name" value="Integrase_cat-core"/>
</dbReference>
<protein>
    <recommendedName>
        <fullName evidence="1">Integrase catalytic domain-containing protein</fullName>
    </recommendedName>
</protein>
<dbReference type="Gene3D" id="3.30.420.10">
    <property type="entry name" value="Ribonuclease H-like superfamily/Ribonuclease H"/>
    <property type="match status" value="1"/>
</dbReference>
<dbReference type="SUPFAM" id="SSF53098">
    <property type="entry name" value="Ribonuclease H-like"/>
    <property type="match status" value="1"/>
</dbReference>
<organism evidence="2 3">
    <name type="scientific">Schaalia turicensis</name>
    <dbReference type="NCBI Taxonomy" id="131111"/>
    <lineage>
        <taxon>Bacteria</taxon>
        <taxon>Bacillati</taxon>
        <taxon>Actinomycetota</taxon>
        <taxon>Actinomycetes</taxon>
        <taxon>Actinomycetales</taxon>
        <taxon>Actinomycetaceae</taxon>
        <taxon>Schaalia</taxon>
    </lineage>
</organism>
<dbReference type="InterPro" id="IPR036397">
    <property type="entry name" value="RNaseH_sf"/>
</dbReference>
<sequence>MWAGRPAQPCEPRHCHWKPLDQAISQAKEDLASLAHHSDHGSQYVSSAYGSLLADHGIASSTGTVGDSYDNALAETANRLYKTELIYSQTWAGVTKVEFATMNWVHWWNTTRLHEALGHRTPTKIITTYNQTHARQLAPI</sequence>
<name>A0A2I1I3Z1_9ACTO</name>
<dbReference type="Pfam" id="PF13683">
    <property type="entry name" value="rve_3"/>
    <property type="match status" value="1"/>
</dbReference>
<dbReference type="GO" id="GO:0015074">
    <property type="term" value="P:DNA integration"/>
    <property type="evidence" value="ECO:0007669"/>
    <property type="project" value="InterPro"/>
</dbReference>
<dbReference type="EMBL" id="PKKJ01000011">
    <property type="protein sequence ID" value="PKY65854.1"/>
    <property type="molecule type" value="Genomic_DNA"/>
</dbReference>
<gene>
    <name evidence="2" type="ORF">CYJ25_07220</name>
</gene>